<keyword evidence="2" id="KW-1185">Reference proteome</keyword>
<reference evidence="1 2" key="1">
    <citation type="submission" date="2023-10" db="EMBL/GenBank/DDBJ databases">
        <title>Genome-Wide Identification Analysis in wild type Solanum Pinnatisectum Reveals Some Genes Defensing Phytophthora Infestans.</title>
        <authorList>
            <person name="Sun C."/>
        </authorList>
    </citation>
    <scope>NUCLEOTIDE SEQUENCE [LARGE SCALE GENOMIC DNA]</scope>
    <source>
        <strain evidence="1">LQN</strain>
        <tissue evidence="1">Leaf</tissue>
    </source>
</reference>
<organism evidence="1 2">
    <name type="scientific">Solanum pinnatisectum</name>
    <name type="common">tansyleaf nightshade</name>
    <dbReference type="NCBI Taxonomy" id="50273"/>
    <lineage>
        <taxon>Eukaryota</taxon>
        <taxon>Viridiplantae</taxon>
        <taxon>Streptophyta</taxon>
        <taxon>Embryophyta</taxon>
        <taxon>Tracheophyta</taxon>
        <taxon>Spermatophyta</taxon>
        <taxon>Magnoliopsida</taxon>
        <taxon>eudicotyledons</taxon>
        <taxon>Gunneridae</taxon>
        <taxon>Pentapetalae</taxon>
        <taxon>asterids</taxon>
        <taxon>lamiids</taxon>
        <taxon>Solanales</taxon>
        <taxon>Solanaceae</taxon>
        <taxon>Solanoideae</taxon>
        <taxon>Solaneae</taxon>
        <taxon>Solanum</taxon>
    </lineage>
</organism>
<dbReference type="InterPro" id="IPR052997">
    <property type="entry name" value="RRT15-like"/>
</dbReference>
<evidence type="ECO:0000313" key="1">
    <source>
        <dbReference type="EMBL" id="KAK4706213.1"/>
    </source>
</evidence>
<dbReference type="PANTHER" id="PTHR33047">
    <property type="entry name" value="PROTEIN TAR1"/>
    <property type="match status" value="1"/>
</dbReference>
<evidence type="ECO:0000313" key="2">
    <source>
        <dbReference type="Proteomes" id="UP001311915"/>
    </source>
</evidence>
<protein>
    <submittedName>
        <fullName evidence="1">Uncharacterized protein</fullName>
    </submittedName>
</protein>
<comment type="caution">
    <text evidence="1">The sequence shown here is derived from an EMBL/GenBank/DDBJ whole genome shotgun (WGS) entry which is preliminary data.</text>
</comment>
<dbReference type="AlphaFoldDB" id="A0AAV9JZU1"/>
<dbReference type="PANTHER" id="PTHR33047:SF42">
    <property type="entry name" value="PROTEIN TAR1"/>
    <property type="match status" value="1"/>
</dbReference>
<proteinExistence type="predicted"/>
<dbReference type="EMBL" id="JAWPEI010000128">
    <property type="protein sequence ID" value="KAK4706213.1"/>
    <property type="molecule type" value="Genomic_DNA"/>
</dbReference>
<dbReference type="Proteomes" id="UP001311915">
    <property type="component" value="Unassembled WGS sequence"/>
</dbReference>
<name>A0AAV9JZU1_9SOLN</name>
<accession>A0AAV9JZU1</accession>
<gene>
    <name evidence="1" type="ORF">R3W88_034229</name>
</gene>
<sequence>MIGRADIERSKSNVAMNAWLPQDSYPCDDEAFGYLKRDIVTSAVYPRLVEFLHFDIESTGQKSHCVNIRWDHCNALFSLKQSDSLVHTSSELVVRRLGKALEGIVHPSRRTRRPLTRYGTEAIPPTDDGFGSDPASLVSKSFSQSYESILPTSLAYIVPLTRGCSPWRPNAVMSTIEYGQHSVLQIFKSR</sequence>